<feature type="transmembrane region" description="Helical" evidence="7">
    <location>
        <begin position="271"/>
        <end position="292"/>
    </location>
</feature>
<dbReference type="PROSITE" id="PS50850">
    <property type="entry name" value="MFS"/>
    <property type="match status" value="1"/>
</dbReference>
<evidence type="ECO:0000259" key="8">
    <source>
        <dbReference type="PROSITE" id="PS50850"/>
    </source>
</evidence>
<feature type="transmembrane region" description="Helical" evidence="7">
    <location>
        <begin position="59"/>
        <end position="82"/>
    </location>
</feature>
<reference evidence="9 10" key="1">
    <citation type="submission" date="2023-01" db="EMBL/GenBank/DDBJ databases">
        <title>Pseudomonas SA3-5T sp. nov., isolated from tidal flat sediment.</title>
        <authorList>
            <person name="Kim H.S."/>
            <person name="Kim J.-S."/>
            <person name="Suh M.K."/>
            <person name="Eom M.K."/>
            <person name="Lee J.-S."/>
        </authorList>
    </citation>
    <scope>NUCLEOTIDE SEQUENCE [LARGE SCALE GENOMIC DNA]</scope>
    <source>
        <strain evidence="9 10">SA3-5</strain>
    </source>
</reference>
<protein>
    <submittedName>
        <fullName evidence="9">MFS transporter</fullName>
    </submittedName>
</protein>
<evidence type="ECO:0000256" key="3">
    <source>
        <dbReference type="ARBA" id="ARBA00022475"/>
    </source>
</evidence>
<keyword evidence="10" id="KW-1185">Reference proteome</keyword>
<feature type="transmembrane region" description="Helical" evidence="7">
    <location>
        <begin position="387"/>
        <end position="407"/>
    </location>
</feature>
<dbReference type="EMBL" id="JAQJZJ010000003">
    <property type="protein sequence ID" value="MDA7086305.1"/>
    <property type="molecule type" value="Genomic_DNA"/>
</dbReference>
<keyword evidence="2" id="KW-0813">Transport</keyword>
<feature type="transmembrane region" description="Helical" evidence="7">
    <location>
        <begin position="362"/>
        <end position="381"/>
    </location>
</feature>
<gene>
    <name evidence="9" type="ORF">PH586_07930</name>
</gene>
<dbReference type="Proteomes" id="UP001212042">
    <property type="component" value="Unassembled WGS sequence"/>
</dbReference>
<comment type="subcellular location">
    <subcellularLocation>
        <location evidence="1">Cell membrane</location>
        <topology evidence="1">Multi-pass membrane protein</topology>
    </subcellularLocation>
</comment>
<feature type="domain" description="Major facilitator superfamily (MFS) profile" evidence="8">
    <location>
        <begin position="28"/>
        <end position="416"/>
    </location>
</feature>
<feature type="transmembrane region" description="Helical" evidence="7">
    <location>
        <begin position="121"/>
        <end position="148"/>
    </location>
</feature>
<evidence type="ECO:0000256" key="2">
    <source>
        <dbReference type="ARBA" id="ARBA00022448"/>
    </source>
</evidence>
<evidence type="ECO:0000256" key="6">
    <source>
        <dbReference type="ARBA" id="ARBA00023136"/>
    </source>
</evidence>
<evidence type="ECO:0000313" key="10">
    <source>
        <dbReference type="Proteomes" id="UP001212042"/>
    </source>
</evidence>
<evidence type="ECO:0000256" key="7">
    <source>
        <dbReference type="SAM" id="Phobius"/>
    </source>
</evidence>
<evidence type="ECO:0000313" key="9">
    <source>
        <dbReference type="EMBL" id="MDA7086305.1"/>
    </source>
</evidence>
<dbReference type="PANTHER" id="PTHR23513:SF11">
    <property type="entry name" value="STAPHYLOFERRIN A TRANSPORTER"/>
    <property type="match status" value="1"/>
</dbReference>
<dbReference type="PANTHER" id="PTHR23513">
    <property type="entry name" value="INTEGRAL MEMBRANE EFFLUX PROTEIN-RELATED"/>
    <property type="match status" value="1"/>
</dbReference>
<comment type="caution">
    <text evidence="9">The sequence shown here is derived from an EMBL/GenBank/DDBJ whole genome shotgun (WGS) entry which is preliminary data.</text>
</comment>
<evidence type="ECO:0000256" key="1">
    <source>
        <dbReference type="ARBA" id="ARBA00004651"/>
    </source>
</evidence>
<keyword evidence="6 7" id="KW-0472">Membrane</keyword>
<keyword evidence="3" id="KW-1003">Cell membrane</keyword>
<dbReference type="SUPFAM" id="SSF103473">
    <property type="entry name" value="MFS general substrate transporter"/>
    <property type="match status" value="1"/>
</dbReference>
<feature type="transmembrane region" description="Helical" evidence="7">
    <location>
        <begin position="94"/>
        <end position="115"/>
    </location>
</feature>
<name>A0ABT4XDL5_9PSED</name>
<feature type="transmembrane region" description="Helical" evidence="7">
    <location>
        <begin position="188"/>
        <end position="207"/>
    </location>
</feature>
<keyword evidence="4 7" id="KW-0812">Transmembrane</keyword>
<proteinExistence type="predicted"/>
<organism evidence="9 10">
    <name type="scientific">Pseudomonas aestuarii</name>
    <dbReference type="NCBI Taxonomy" id="3018340"/>
    <lineage>
        <taxon>Bacteria</taxon>
        <taxon>Pseudomonadati</taxon>
        <taxon>Pseudomonadota</taxon>
        <taxon>Gammaproteobacteria</taxon>
        <taxon>Pseudomonadales</taxon>
        <taxon>Pseudomonadaceae</taxon>
        <taxon>Pseudomonas</taxon>
    </lineage>
</organism>
<feature type="transmembrane region" description="Helical" evidence="7">
    <location>
        <begin position="330"/>
        <end position="350"/>
    </location>
</feature>
<dbReference type="InterPro" id="IPR036259">
    <property type="entry name" value="MFS_trans_sf"/>
</dbReference>
<evidence type="ECO:0000256" key="5">
    <source>
        <dbReference type="ARBA" id="ARBA00022989"/>
    </source>
</evidence>
<dbReference type="Gene3D" id="1.20.1250.20">
    <property type="entry name" value="MFS general substrate transporter like domains"/>
    <property type="match status" value="1"/>
</dbReference>
<evidence type="ECO:0000256" key="4">
    <source>
        <dbReference type="ARBA" id="ARBA00022692"/>
    </source>
</evidence>
<feature type="transmembrane region" description="Helical" evidence="7">
    <location>
        <begin position="304"/>
        <end position="324"/>
    </location>
</feature>
<sequence>MSMDRHAPPVSATIPEHASFWAPLRHRLFVGVWLACAVANMAIWMQTVGAAWIMTQLSASPLMVSLVQTAITLPVFLFGLPGGVLADRMDPRRLLLYTQSAILVAAAVLCLLAWLDLLQAWSLLLFTFVLGTGSALGMTAWMITLVGVIPREQVPAAVSLSGISINATRALGPALAGALIAWWNSASVFLVITLCMAVVIVFIIFHLPAKARVEGLPPETLFGGMRSGLRYIRHSQVLSNALKQVFVFTSCASALWALMPLVTKNELGMGAGGYGLLMAFMGAGAVLAALGLTSVYRRFALRRLIVAGAFAFAAATLAAALSHSQGVVCVMLLLAGMGWMAVNATISTVVQTYAANWVRARVASVYLLVLMGSMAVGGVLWGALAQYFGLENSLLLSAASILLGVLLTRGGTIAMGQEADFADAQQTDKLVLAGEVSHGDGPVCVEISYRVVADERDDFLRIVYAVGQSRRRNGAQNWRLYRDLGETDHYVERFIVESWLDYLRQPERVTLNDEFLERSLSRFRFEPLTPRRYIYQAPADVC</sequence>
<accession>A0ABT4XDL5</accession>
<dbReference type="InterPro" id="IPR020846">
    <property type="entry name" value="MFS_dom"/>
</dbReference>
<dbReference type="Pfam" id="PF05977">
    <property type="entry name" value="MFS_3"/>
    <property type="match status" value="1"/>
</dbReference>
<dbReference type="CDD" id="cd06173">
    <property type="entry name" value="MFS_MefA_like"/>
    <property type="match status" value="1"/>
</dbReference>
<feature type="transmembrane region" description="Helical" evidence="7">
    <location>
        <begin position="160"/>
        <end position="182"/>
    </location>
</feature>
<dbReference type="InterPro" id="IPR010290">
    <property type="entry name" value="TM_effector"/>
</dbReference>
<keyword evidence="5 7" id="KW-1133">Transmembrane helix</keyword>
<feature type="transmembrane region" description="Helical" evidence="7">
    <location>
        <begin position="28"/>
        <end position="53"/>
    </location>
</feature>
<feature type="transmembrane region" description="Helical" evidence="7">
    <location>
        <begin position="241"/>
        <end position="259"/>
    </location>
</feature>